<evidence type="ECO:0000313" key="2">
    <source>
        <dbReference type="WBParaSite" id="PSU_v2.g16872.t1"/>
    </source>
</evidence>
<dbReference type="AlphaFoldDB" id="A0A914YBS1"/>
<protein>
    <submittedName>
        <fullName evidence="2">Gag protein</fullName>
    </submittedName>
</protein>
<dbReference type="Proteomes" id="UP000887577">
    <property type="component" value="Unplaced"/>
</dbReference>
<sequence length="268" mass="29825">MTPTPSVQQASGDATVKTSVHIPTIPVFVHNPTNPSSASTWLKQIEMKFKLAPGLTAEHKIAAVCAAFDETTFDRVTSALLPTDIETMTDWAKFKDVFINLFDMKRSLFADRYNTFQIEWLGPAHESLQECVSRIRRSVTHFDFSNFSANELSTLLLLMSMKAAALEPLRSLLLNALIKNPKESLEDVATLLENALLTERDQKLPEQKHINFVKKVGPSNSSKPPPRTPCPCCGAAHWRADCKFKNAICHTCGIKGHISKLDLSMLCQ</sequence>
<name>A0A914YBS1_9BILA</name>
<reference evidence="2" key="1">
    <citation type="submission" date="2022-11" db="UniProtKB">
        <authorList>
            <consortium name="WormBaseParasite"/>
        </authorList>
    </citation>
    <scope>IDENTIFICATION</scope>
</reference>
<evidence type="ECO:0000313" key="1">
    <source>
        <dbReference type="Proteomes" id="UP000887577"/>
    </source>
</evidence>
<dbReference type="WBParaSite" id="PSU_v2.g16872.t1">
    <property type="protein sequence ID" value="PSU_v2.g16872.t1"/>
    <property type="gene ID" value="PSU_v2.g16872"/>
</dbReference>
<proteinExistence type="predicted"/>
<accession>A0A914YBS1</accession>
<keyword evidence="1" id="KW-1185">Reference proteome</keyword>
<organism evidence="1 2">
    <name type="scientific">Panagrolaimus superbus</name>
    <dbReference type="NCBI Taxonomy" id="310955"/>
    <lineage>
        <taxon>Eukaryota</taxon>
        <taxon>Metazoa</taxon>
        <taxon>Ecdysozoa</taxon>
        <taxon>Nematoda</taxon>
        <taxon>Chromadorea</taxon>
        <taxon>Rhabditida</taxon>
        <taxon>Tylenchina</taxon>
        <taxon>Panagrolaimomorpha</taxon>
        <taxon>Panagrolaimoidea</taxon>
        <taxon>Panagrolaimidae</taxon>
        <taxon>Panagrolaimus</taxon>
    </lineage>
</organism>